<organism evidence="3 4">
    <name type="scientific">Massariosphaeria phaeospora</name>
    <dbReference type="NCBI Taxonomy" id="100035"/>
    <lineage>
        <taxon>Eukaryota</taxon>
        <taxon>Fungi</taxon>
        <taxon>Dikarya</taxon>
        <taxon>Ascomycota</taxon>
        <taxon>Pezizomycotina</taxon>
        <taxon>Dothideomycetes</taxon>
        <taxon>Pleosporomycetidae</taxon>
        <taxon>Pleosporales</taxon>
        <taxon>Pleosporales incertae sedis</taxon>
        <taxon>Massariosphaeria</taxon>
    </lineage>
</organism>
<feature type="domain" description="Gal80p-like C-terminal" evidence="2">
    <location>
        <begin position="141"/>
        <end position="291"/>
    </location>
</feature>
<protein>
    <submittedName>
        <fullName evidence="3">Oxidoreductase family protein</fullName>
    </submittedName>
</protein>
<proteinExistence type="predicted"/>
<comment type="caution">
    <text evidence="3">The sequence shown here is derived from an EMBL/GenBank/DDBJ whole genome shotgun (WGS) entry which is preliminary data.</text>
</comment>
<dbReference type="GO" id="GO:0000166">
    <property type="term" value="F:nucleotide binding"/>
    <property type="evidence" value="ECO:0007669"/>
    <property type="project" value="InterPro"/>
</dbReference>
<dbReference type="SUPFAM" id="SSF55347">
    <property type="entry name" value="Glyceraldehyde-3-phosphate dehydrogenase-like, C-terminal domain"/>
    <property type="match status" value="1"/>
</dbReference>
<gene>
    <name evidence="3" type="ORF">BDV95DRAFT_482832</name>
</gene>
<evidence type="ECO:0000313" key="3">
    <source>
        <dbReference type="EMBL" id="KAF2876429.1"/>
    </source>
</evidence>
<dbReference type="Pfam" id="PF01408">
    <property type="entry name" value="GFO_IDH_MocA"/>
    <property type="match status" value="1"/>
</dbReference>
<dbReference type="OrthoDB" id="446809at2759"/>
<dbReference type="Proteomes" id="UP000481861">
    <property type="component" value="Unassembled WGS sequence"/>
</dbReference>
<dbReference type="PANTHER" id="PTHR43708">
    <property type="entry name" value="CONSERVED EXPRESSED OXIDOREDUCTASE (EUROFUNG)"/>
    <property type="match status" value="1"/>
</dbReference>
<evidence type="ECO:0000259" key="2">
    <source>
        <dbReference type="Pfam" id="PF22685"/>
    </source>
</evidence>
<keyword evidence="4" id="KW-1185">Reference proteome</keyword>
<evidence type="ECO:0000259" key="1">
    <source>
        <dbReference type="Pfam" id="PF01408"/>
    </source>
</evidence>
<evidence type="ECO:0000313" key="4">
    <source>
        <dbReference type="Proteomes" id="UP000481861"/>
    </source>
</evidence>
<dbReference type="EMBL" id="JAADJZ010000003">
    <property type="protein sequence ID" value="KAF2876429.1"/>
    <property type="molecule type" value="Genomic_DNA"/>
</dbReference>
<feature type="domain" description="Gfo/Idh/MocA-like oxidoreductase N-terminal" evidence="1">
    <location>
        <begin position="4"/>
        <end position="123"/>
    </location>
</feature>
<dbReference type="InterPro" id="IPR000683">
    <property type="entry name" value="Gfo/Idh/MocA-like_OxRdtase_N"/>
</dbReference>
<dbReference type="Pfam" id="PF22685">
    <property type="entry name" value="Gal80p_C-like"/>
    <property type="match status" value="1"/>
</dbReference>
<name>A0A7C8ICX9_9PLEO</name>
<dbReference type="InterPro" id="IPR036291">
    <property type="entry name" value="NAD(P)-bd_dom_sf"/>
</dbReference>
<dbReference type="Gene3D" id="3.30.360.10">
    <property type="entry name" value="Dihydrodipicolinate Reductase, domain 2"/>
    <property type="match status" value="1"/>
</dbReference>
<dbReference type="InterPro" id="IPR051317">
    <property type="entry name" value="Gfo/Idh/MocA_oxidoreduct"/>
</dbReference>
<reference evidence="3 4" key="1">
    <citation type="submission" date="2020-01" db="EMBL/GenBank/DDBJ databases">
        <authorList>
            <consortium name="DOE Joint Genome Institute"/>
            <person name="Haridas S."/>
            <person name="Albert R."/>
            <person name="Binder M."/>
            <person name="Bloem J."/>
            <person name="Labutti K."/>
            <person name="Salamov A."/>
            <person name="Andreopoulos B."/>
            <person name="Baker S.E."/>
            <person name="Barry K."/>
            <person name="Bills G."/>
            <person name="Bluhm B.H."/>
            <person name="Cannon C."/>
            <person name="Castanera R."/>
            <person name="Culley D.E."/>
            <person name="Daum C."/>
            <person name="Ezra D."/>
            <person name="Gonzalez J.B."/>
            <person name="Henrissat B."/>
            <person name="Kuo A."/>
            <person name="Liang C."/>
            <person name="Lipzen A."/>
            <person name="Lutzoni F."/>
            <person name="Magnuson J."/>
            <person name="Mondo S."/>
            <person name="Nolan M."/>
            <person name="Ohm R."/>
            <person name="Pangilinan J."/>
            <person name="Park H.-J.H."/>
            <person name="Ramirez L."/>
            <person name="Alfaro M."/>
            <person name="Sun H."/>
            <person name="Tritt A."/>
            <person name="Yoshinaga Y."/>
            <person name="Zwiers L.-H.L."/>
            <person name="Turgeon B.G."/>
            <person name="Goodwin S.B."/>
            <person name="Spatafora J.W."/>
            <person name="Crous P.W."/>
            <person name="Grigoriev I.V."/>
        </authorList>
    </citation>
    <scope>NUCLEOTIDE SEQUENCE [LARGE SCALE GENOMIC DNA]</scope>
    <source>
        <strain evidence="3 4">CBS 611.86</strain>
    </source>
</reference>
<dbReference type="PANTHER" id="PTHR43708:SF1">
    <property type="entry name" value="GALACTOSE_LACTOSE METABOLISM REGULATORY PROTEIN GAL80"/>
    <property type="match status" value="1"/>
</dbReference>
<dbReference type="SUPFAM" id="SSF51735">
    <property type="entry name" value="NAD(P)-binding Rossmann-fold domains"/>
    <property type="match status" value="1"/>
</dbReference>
<sequence length="389" mass="42951">MAPIRVALIGLSAAAKTSWAEEAHLAYLNSEFGKKHYAIVALLNSSVAAAESAKSRFSLPQAKTYGDPKALASDPDIDLVVCNTRADVHLPTVEPSLRAGKAVYVEWPLTEDLASAIRLTQNERIPGSIAGLQGRVSPIPLRLKEILASGAIGKVLSSNVSAFGNLMQRDALPKSLKYFADRKVGGHQINIHFGHMIDYVQDVIGEFEEVQSKMQIQRSTLRVIGADGKETGTVKSDVPDLLVVHGTLKKGTTDIVDNATLAVTFRCGQPFKGKPSLTWSINGSKGELLITTPGPYLMSGDSYNGPITIELHDHATDEVRDMGWDWKDWQKKLPIRSRSVGEVYERYAAWVENGRPDEVKEGSDWPRLHDAMVRMENFDRLYKQFDPEW</sequence>
<dbReference type="Gene3D" id="3.40.50.720">
    <property type="entry name" value="NAD(P)-binding Rossmann-like Domain"/>
    <property type="match status" value="1"/>
</dbReference>
<accession>A0A7C8ICX9</accession>
<dbReference type="AlphaFoldDB" id="A0A7C8ICX9"/>
<dbReference type="InterPro" id="IPR055080">
    <property type="entry name" value="Gal80p-like_C"/>
</dbReference>